<keyword evidence="10 11" id="KW-0961">Cell wall biogenesis/degradation</keyword>
<dbReference type="InterPro" id="IPR036950">
    <property type="entry name" value="PBP_transglycosylase"/>
</dbReference>
<comment type="pathway">
    <text evidence="11">Cell wall biogenesis; peptidoglycan biosynthesis.</text>
</comment>
<dbReference type="HAMAP" id="MF_00766">
    <property type="entry name" value="PGT_MtgA"/>
    <property type="match status" value="1"/>
</dbReference>
<dbReference type="SUPFAM" id="SSF53955">
    <property type="entry name" value="Lysozyme-like"/>
    <property type="match status" value="1"/>
</dbReference>
<dbReference type="Pfam" id="PF00912">
    <property type="entry name" value="Transgly"/>
    <property type="match status" value="1"/>
</dbReference>
<dbReference type="EC" id="2.4.99.28" evidence="11"/>
<evidence type="ECO:0000256" key="5">
    <source>
        <dbReference type="ARBA" id="ARBA00022692"/>
    </source>
</evidence>
<keyword evidence="5 11" id="KW-0812">Transmembrane</keyword>
<feature type="transmembrane region" description="Helical" evidence="11">
    <location>
        <begin position="15"/>
        <end position="44"/>
    </location>
</feature>
<organism evidence="13 14">
    <name type="scientific">Paraburkholderia strydomiana</name>
    <dbReference type="NCBI Taxonomy" id="1245417"/>
    <lineage>
        <taxon>Bacteria</taxon>
        <taxon>Pseudomonadati</taxon>
        <taxon>Pseudomonadota</taxon>
        <taxon>Betaproteobacteria</taxon>
        <taxon>Burkholderiales</taxon>
        <taxon>Burkholderiaceae</taxon>
        <taxon>Paraburkholderia</taxon>
    </lineage>
</organism>
<keyword evidence="7 11" id="KW-0573">Peptidoglycan synthesis</keyword>
<keyword evidence="14" id="KW-1185">Reference proteome</keyword>
<dbReference type="InterPro" id="IPR023346">
    <property type="entry name" value="Lysozyme-like_dom_sf"/>
</dbReference>
<dbReference type="InterPro" id="IPR011812">
    <property type="entry name" value="Pep_trsgly"/>
</dbReference>
<keyword evidence="4 11" id="KW-0808">Transferase</keyword>
<keyword evidence="6 11" id="KW-0133">Cell shape</keyword>
<name>A0ABW9CBC1_9BURK</name>
<dbReference type="InterPro" id="IPR001264">
    <property type="entry name" value="Glyco_trans_51"/>
</dbReference>
<evidence type="ECO:0000256" key="8">
    <source>
        <dbReference type="ARBA" id="ARBA00022989"/>
    </source>
</evidence>
<dbReference type="PANTHER" id="PTHR30400">
    <property type="entry name" value="MONOFUNCTIONAL BIOSYNTHETIC PEPTIDOGLYCAN TRANSGLYCOSYLASE"/>
    <property type="match status" value="1"/>
</dbReference>
<evidence type="ECO:0000259" key="12">
    <source>
        <dbReference type="Pfam" id="PF00912"/>
    </source>
</evidence>
<comment type="similarity">
    <text evidence="11">Belongs to the glycosyltransferase 51 family.</text>
</comment>
<dbReference type="EMBL" id="JAQQDH010000016">
    <property type="protein sequence ID" value="MFM0448107.1"/>
    <property type="molecule type" value="Genomic_DNA"/>
</dbReference>
<evidence type="ECO:0000256" key="3">
    <source>
        <dbReference type="ARBA" id="ARBA00022676"/>
    </source>
</evidence>
<sequence length="240" mass="27546">MTATRRTSRPGPARWIVYLVAVVVFAWLATQVFYFAQIAVWNYVNPRSTAYMRSDAWRLSQENPGLSMQHTWVPYDQISRNLKRAIIASEDANFVNNNGYETDAILQAWERNKAKGKIVRGGSTITQQLARNLFLSREKSYIRKAQELIITWMLDTLMNKERIFEIYLNSVEWANGVYGAEAAARYYYKTPASGLTAAQSARLAVMLQQPKYYDEHRGSAYLAQRSRVIARRMGAAELPE</sequence>
<evidence type="ECO:0000256" key="7">
    <source>
        <dbReference type="ARBA" id="ARBA00022984"/>
    </source>
</evidence>
<keyword evidence="2 11" id="KW-0997">Cell inner membrane</keyword>
<evidence type="ECO:0000313" key="13">
    <source>
        <dbReference type="EMBL" id="MFM0448107.1"/>
    </source>
</evidence>
<comment type="caution">
    <text evidence="13">The sequence shown here is derived from an EMBL/GenBank/DDBJ whole genome shotgun (WGS) entry which is preliminary data.</text>
</comment>
<keyword evidence="9 11" id="KW-0472">Membrane</keyword>
<evidence type="ECO:0000256" key="4">
    <source>
        <dbReference type="ARBA" id="ARBA00022679"/>
    </source>
</evidence>
<comment type="subcellular location">
    <subcellularLocation>
        <location evidence="11">Cell inner membrane</location>
        <topology evidence="11">Single-pass membrane protein</topology>
    </subcellularLocation>
</comment>
<gene>
    <name evidence="11 13" type="primary">mtgA</name>
    <name evidence="13" type="ORF">PQR00_31320</name>
</gene>
<evidence type="ECO:0000256" key="1">
    <source>
        <dbReference type="ARBA" id="ARBA00022475"/>
    </source>
</evidence>
<protein>
    <recommendedName>
        <fullName evidence="11">Biosynthetic peptidoglycan transglycosylase</fullName>
        <ecNumber evidence="11">2.4.99.28</ecNumber>
    </recommendedName>
    <alternativeName>
        <fullName evidence="11">Glycan polymerase</fullName>
    </alternativeName>
    <alternativeName>
        <fullName evidence="11">Peptidoglycan glycosyltransferase MtgA</fullName>
        <shortName evidence="11">PGT</shortName>
    </alternativeName>
</protein>
<keyword evidence="3 11" id="KW-0328">Glycosyltransferase</keyword>
<evidence type="ECO:0000256" key="6">
    <source>
        <dbReference type="ARBA" id="ARBA00022960"/>
    </source>
</evidence>
<comment type="function">
    <text evidence="11">Peptidoglycan polymerase that catalyzes glycan chain elongation from lipid-linked precursors.</text>
</comment>
<dbReference type="GO" id="GO:0008955">
    <property type="term" value="F:peptidoglycan glycosyltransferase activity"/>
    <property type="evidence" value="ECO:0007669"/>
    <property type="project" value="UniProtKB-EC"/>
</dbReference>
<dbReference type="RefSeq" id="WP_408131457.1">
    <property type="nucleotide sequence ID" value="NZ_JAQQCN010000021.1"/>
</dbReference>
<reference evidence="13 14" key="1">
    <citation type="journal article" date="2024" name="Chem. Sci.">
        <title>Discovery of megapolipeptins by genome mining of a Burkholderiales bacteria collection.</title>
        <authorList>
            <person name="Paulo B.S."/>
            <person name="Recchia M.J.J."/>
            <person name="Lee S."/>
            <person name="Fergusson C.H."/>
            <person name="Romanowski S.B."/>
            <person name="Hernandez A."/>
            <person name="Krull N."/>
            <person name="Liu D.Y."/>
            <person name="Cavanagh H."/>
            <person name="Bos A."/>
            <person name="Gray C.A."/>
            <person name="Murphy B.T."/>
            <person name="Linington R.G."/>
            <person name="Eustaquio A.S."/>
        </authorList>
    </citation>
    <scope>NUCLEOTIDE SEQUENCE [LARGE SCALE GENOMIC DNA]</scope>
    <source>
        <strain evidence="13 14">RL17-379-BIB-C</strain>
    </source>
</reference>
<evidence type="ECO:0000256" key="10">
    <source>
        <dbReference type="ARBA" id="ARBA00023316"/>
    </source>
</evidence>
<evidence type="ECO:0000256" key="9">
    <source>
        <dbReference type="ARBA" id="ARBA00023136"/>
    </source>
</evidence>
<proteinExistence type="inferred from homology"/>
<keyword evidence="8 11" id="KW-1133">Transmembrane helix</keyword>
<evidence type="ECO:0000256" key="2">
    <source>
        <dbReference type="ARBA" id="ARBA00022519"/>
    </source>
</evidence>
<keyword evidence="1 11" id="KW-1003">Cell membrane</keyword>
<dbReference type="PANTHER" id="PTHR30400:SF0">
    <property type="entry name" value="BIOSYNTHETIC PEPTIDOGLYCAN TRANSGLYCOSYLASE"/>
    <property type="match status" value="1"/>
</dbReference>
<accession>A0ABW9CBC1</accession>
<dbReference type="Gene3D" id="1.10.3810.10">
    <property type="entry name" value="Biosynthetic peptidoglycan transglycosylase-like"/>
    <property type="match status" value="1"/>
</dbReference>
<dbReference type="Proteomes" id="UP001629288">
    <property type="component" value="Unassembled WGS sequence"/>
</dbReference>
<evidence type="ECO:0000313" key="14">
    <source>
        <dbReference type="Proteomes" id="UP001629288"/>
    </source>
</evidence>
<feature type="domain" description="Glycosyl transferase family 51" evidence="12">
    <location>
        <begin position="68"/>
        <end position="233"/>
    </location>
</feature>
<evidence type="ECO:0000256" key="11">
    <source>
        <dbReference type="HAMAP-Rule" id="MF_00766"/>
    </source>
</evidence>
<dbReference type="NCBIfam" id="TIGR02070">
    <property type="entry name" value="mono_pep_trsgly"/>
    <property type="match status" value="1"/>
</dbReference>
<comment type="catalytic activity">
    <reaction evidence="11">
        <text>[GlcNAc-(1-&gt;4)-Mur2Ac(oyl-L-Ala-gamma-D-Glu-L-Lys-D-Ala-D-Ala)](n)-di-trans,octa-cis-undecaprenyl diphosphate + beta-D-GlcNAc-(1-&gt;4)-Mur2Ac(oyl-L-Ala-gamma-D-Glu-L-Lys-D-Ala-D-Ala)-di-trans,octa-cis-undecaprenyl diphosphate = [GlcNAc-(1-&gt;4)-Mur2Ac(oyl-L-Ala-gamma-D-Glu-L-Lys-D-Ala-D-Ala)](n+1)-di-trans,octa-cis-undecaprenyl diphosphate + di-trans,octa-cis-undecaprenyl diphosphate + H(+)</text>
        <dbReference type="Rhea" id="RHEA:23708"/>
        <dbReference type="Rhea" id="RHEA-COMP:9602"/>
        <dbReference type="Rhea" id="RHEA-COMP:9603"/>
        <dbReference type="ChEBI" id="CHEBI:15378"/>
        <dbReference type="ChEBI" id="CHEBI:58405"/>
        <dbReference type="ChEBI" id="CHEBI:60033"/>
        <dbReference type="ChEBI" id="CHEBI:78435"/>
        <dbReference type="EC" id="2.4.99.28"/>
    </reaction>
</comment>